<keyword evidence="2" id="KW-1185">Reference proteome</keyword>
<evidence type="ECO:0000256" key="1">
    <source>
        <dbReference type="SAM" id="Coils"/>
    </source>
</evidence>
<accession>A0A0N5AZW0</accession>
<organism evidence="2 3">
    <name type="scientific">Syphacia muris</name>
    <dbReference type="NCBI Taxonomy" id="451379"/>
    <lineage>
        <taxon>Eukaryota</taxon>
        <taxon>Metazoa</taxon>
        <taxon>Ecdysozoa</taxon>
        <taxon>Nematoda</taxon>
        <taxon>Chromadorea</taxon>
        <taxon>Rhabditida</taxon>
        <taxon>Spirurina</taxon>
        <taxon>Oxyuridomorpha</taxon>
        <taxon>Oxyuroidea</taxon>
        <taxon>Oxyuridae</taxon>
        <taxon>Syphacia</taxon>
    </lineage>
</organism>
<sequence>MEEKECDEVSLQCIASSDTSKFHDYDKEGVFATASSCSYGGDVDYAESSLFPEEQLGLLQCKLAMNATETELKDRNLLEKIGILESKLNEKDEEVTILKKELNAEEECRRQLQAENLRFQDIVEELEKCQQTLMNQLEQKRKQHEADVNVRDRAINAIVRRCQVAGVPEVLVDASENGVAVATDITNILHHFQEAAIESVVMSSEANHSVAAENTKLEQFTVFNDTLSIGDDLSGSNAKEFVKKCRGHSVDQSLLEQIQYKLTNFDVSRGCDNSIVMSYAQNDDASMNITGLSTSDASRTMSKEVDKLKETVSVIRKICVQLFERLRGSAETFQKVLCQLYGKNEGRSLLNEVEQMCLDFSQSVDKASFLLSNFEGMQKSILELTKDSSDVRMKIAEKKLDSKRSVVVETEVEVLTKKLQELQANNQKLSSDRNKIEMNMSEIRWKLEEANDEIDAIKSECVSHVEELSKLKSENEEKEKHLSQVSSLLKKTERECARYKAYFEELASVEQESKRLIQSLRGTISSILQKVVKVVTEDGDIVGDKEEALKVIEGNKDVVVLRNKFNQMRATIDEACCNVKTLKKQKEAVEAELANLKKKLKDGAVARSVQTSTLRSHEVLLPNTQKHDADKGNRVVCMDLLFKPEAEAMTSLCCVDIVKMECRLLAYSSFANDIYEIITSNNDRPFDQMDSLNIRKLDRLKLEVSKAVLKEQKSKQHFARPSLKQLSSQSAFKYNSSGYSFATAPHHFQSSDASNFINYAFSTDDAANGLPLSKMLSDKFWRQIYDHSNEIVQLVKSQDCEWNGKDKLLDKVRTFRSKIYFIREQILRLGKAKEITNASVNLSDDPVRILIRDEMAKIRDVMKTAGKAASHNKTPTSCHSISYMTAEV</sequence>
<proteinExistence type="predicted"/>
<name>A0A0N5AZW0_9BILA</name>
<keyword evidence="1" id="KW-0175">Coiled coil</keyword>
<evidence type="ECO:0000313" key="2">
    <source>
        <dbReference type="Proteomes" id="UP000046393"/>
    </source>
</evidence>
<dbReference type="SUPFAM" id="SSF90257">
    <property type="entry name" value="Myosin rod fragments"/>
    <property type="match status" value="1"/>
</dbReference>
<evidence type="ECO:0000313" key="3">
    <source>
        <dbReference type="WBParaSite" id="SMUV_0001054201-mRNA-1"/>
    </source>
</evidence>
<dbReference type="Proteomes" id="UP000046393">
    <property type="component" value="Unplaced"/>
</dbReference>
<feature type="coiled-coil region" evidence="1">
    <location>
        <begin position="81"/>
        <end position="154"/>
    </location>
</feature>
<dbReference type="STRING" id="451379.A0A0N5AZW0"/>
<feature type="coiled-coil region" evidence="1">
    <location>
        <begin position="572"/>
        <end position="606"/>
    </location>
</feature>
<feature type="coiled-coil region" evidence="1">
    <location>
        <begin position="405"/>
        <end position="495"/>
    </location>
</feature>
<dbReference type="AlphaFoldDB" id="A0A0N5AZW0"/>
<dbReference type="WBParaSite" id="SMUV_0001054201-mRNA-1">
    <property type="protein sequence ID" value="SMUV_0001054201-mRNA-1"/>
    <property type="gene ID" value="SMUV_0001054201"/>
</dbReference>
<reference evidence="3" key="1">
    <citation type="submission" date="2016-04" db="UniProtKB">
        <authorList>
            <consortium name="WormBaseParasite"/>
        </authorList>
    </citation>
    <scope>IDENTIFICATION</scope>
</reference>
<protein>
    <submittedName>
        <fullName evidence="3">DUF5741 domain-containing protein</fullName>
    </submittedName>
</protein>